<dbReference type="WBParaSite" id="Minc3s01362g23148">
    <property type="protein sequence ID" value="Minc3s01362g23148"/>
    <property type="gene ID" value="Minc3s01362g23148"/>
</dbReference>
<feature type="compositionally biased region" description="Polar residues" evidence="1">
    <location>
        <begin position="81"/>
        <end position="105"/>
    </location>
</feature>
<protein>
    <submittedName>
        <fullName evidence="3">Uncharacterized protein</fullName>
    </submittedName>
</protein>
<organism evidence="2 3">
    <name type="scientific">Meloidogyne incognita</name>
    <name type="common">Southern root-knot nematode worm</name>
    <name type="synonym">Oxyuris incognita</name>
    <dbReference type="NCBI Taxonomy" id="6306"/>
    <lineage>
        <taxon>Eukaryota</taxon>
        <taxon>Metazoa</taxon>
        <taxon>Ecdysozoa</taxon>
        <taxon>Nematoda</taxon>
        <taxon>Chromadorea</taxon>
        <taxon>Rhabditida</taxon>
        <taxon>Tylenchina</taxon>
        <taxon>Tylenchomorpha</taxon>
        <taxon>Tylenchoidea</taxon>
        <taxon>Meloidogynidae</taxon>
        <taxon>Meloidogyninae</taxon>
        <taxon>Meloidogyne</taxon>
        <taxon>Meloidogyne incognita group</taxon>
    </lineage>
</organism>
<keyword evidence="2" id="KW-1185">Reference proteome</keyword>
<sequence>MQHSKTVSIQITRREGQHWRDYKTPKNQLEQYLNLRESQHHLREMSQQRQLLASMSHSGREKSDMSIGTFLRPIKDEEKGSSQISSKPDSTTERVSNYPTSSIGKQTVAEAARANGSALHLYRHPIIDSDGDEVDEEGIRGNQENRWNNNQRW</sequence>
<dbReference type="Proteomes" id="UP000887563">
    <property type="component" value="Unplaced"/>
</dbReference>
<evidence type="ECO:0000256" key="1">
    <source>
        <dbReference type="SAM" id="MobiDB-lite"/>
    </source>
</evidence>
<feature type="compositionally biased region" description="Low complexity" evidence="1">
    <location>
        <begin position="142"/>
        <end position="153"/>
    </location>
</feature>
<proteinExistence type="predicted"/>
<name>A0A914M910_MELIC</name>
<evidence type="ECO:0000313" key="2">
    <source>
        <dbReference type="Proteomes" id="UP000887563"/>
    </source>
</evidence>
<evidence type="ECO:0000313" key="3">
    <source>
        <dbReference type="WBParaSite" id="Minc3s01362g23148"/>
    </source>
</evidence>
<dbReference type="AlphaFoldDB" id="A0A914M910"/>
<feature type="region of interest" description="Disordered" evidence="1">
    <location>
        <begin position="71"/>
        <end position="109"/>
    </location>
</feature>
<feature type="region of interest" description="Disordered" evidence="1">
    <location>
        <begin position="125"/>
        <end position="153"/>
    </location>
</feature>
<accession>A0A914M910</accession>
<reference evidence="3" key="1">
    <citation type="submission" date="2022-11" db="UniProtKB">
        <authorList>
            <consortium name="WormBaseParasite"/>
        </authorList>
    </citation>
    <scope>IDENTIFICATION</scope>
</reference>